<gene>
    <name evidence="1" type="ORF">HNR07_001920</name>
</gene>
<dbReference type="EMBL" id="JACHDO010000001">
    <property type="protein sequence ID" value="MBB5490783.1"/>
    <property type="molecule type" value="Genomic_DNA"/>
</dbReference>
<accession>A0A840W609</accession>
<dbReference type="AlphaFoldDB" id="A0A840W609"/>
<protein>
    <recommendedName>
        <fullName evidence="3">Aminoglycoside phosphotransferase domain-containing protein</fullName>
    </recommendedName>
</protein>
<evidence type="ECO:0000313" key="2">
    <source>
        <dbReference type="Proteomes" id="UP000579647"/>
    </source>
</evidence>
<dbReference type="Gene3D" id="3.90.1200.10">
    <property type="match status" value="1"/>
</dbReference>
<organism evidence="1 2">
    <name type="scientific">Nocardiopsis metallicus</name>
    <dbReference type="NCBI Taxonomy" id="179819"/>
    <lineage>
        <taxon>Bacteria</taxon>
        <taxon>Bacillati</taxon>
        <taxon>Actinomycetota</taxon>
        <taxon>Actinomycetes</taxon>
        <taxon>Streptosporangiales</taxon>
        <taxon>Nocardiopsidaceae</taxon>
        <taxon>Nocardiopsis</taxon>
    </lineage>
</organism>
<dbReference type="SUPFAM" id="SSF56112">
    <property type="entry name" value="Protein kinase-like (PK-like)"/>
    <property type="match status" value="1"/>
</dbReference>
<dbReference type="Proteomes" id="UP000579647">
    <property type="component" value="Unassembled WGS sequence"/>
</dbReference>
<reference evidence="1 2" key="1">
    <citation type="submission" date="2020-08" db="EMBL/GenBank/DDBJ databases">
        <title>Sequencing the genomes of 1000 actinobacteria strains.</title>
        <authorList>
            <person name="Klenk H.-P."/>
        </authorList>
    </citation>
    <scope>NUCLEOTIDE SEQUENCE [LARGE SCALE GENOMIC DNA]</scope>
    <source>
        <strain evidence="1 2">DSM 44598</strain>
    </source>
</reference>
<comment type="caution">
    <text evidence="1">The sequence shown here is derived from an EMBL/GenBank/DDBJ whole genome shotgun (WGS) entry which is preliminary data.</text>
</comment>
<keyword evidence="2" id="KW-1185">Reference proteome</keyword>
<dbReference type="InterPro" id="IPR011009">
    <property type="entry name" value="Kinase-like_dom_sf"/>
</dbReference>
<dbReference type="RefSeq" id="WP_184364415.1">
    <property type="nucleotide sequence ID" value="NZ_BAAAKM010000086.1"/>
</dbReference>
<evidence type="ECO:0008006" key="3">
    <source>
        <dbReference type="Google" id="ProtNLM"/>
    </source>
</evidence>
<evidence type="ECO:0000313" key="1">
    <source>
        <dbReference type="EMBL" id="MBB5490783.1"/>
    </source>
</evidence>
<name>A0A840W609_9ACTN</name>
<sequence>MLNRIVDAVRTGLPESTPPQAAAALTPPHSAVVLGSRWEGRVVYALFAPRGRVPAVVVKADTHPDYQPRLYQEHDALVRVAANPAMAGLAPLPLGVHRCGDTVAMAQTALPGTPLNVVLRRRFRQSRRLSARDHARALAWLNTFHSSASEETATVGPKVVLERLAQVLPGGAPGAEELTRWMTRRGSDLGALTVPVRPLHGDLAPSNCFVHRGRVRVVDWEGAVAQGPPLAEVLVFLNHYARAIPGPDSRLRDPQERFLEAFSGQGWLNELTWNTWRRQLRALGLPDEAAEYLFVATLAELAAGQAPTAHAKRSGSRRNWSGLLALYAEQRQTASGETASHGGARVPAAAP</sequence>
<proteinExistence type="predicted"/>